<dbReference type="Pfam" id="PF01812">
    <property type="entry name" value="5-FTHF_cyc-lig"/>
    <property type="match status" value="1"/>
</dbReference>
<dbReference type="InterPro" id="IPR037171">
    <property type="entry name" value="NagB/RpiA_transferase-like"/>
</dbReference>
<dbReference type="PANTHER" id="PTHR23407">
    <property type="entry name" value="ATPASE INHIBITOR/5-FORMYLTETRAHYDROFOLATE CYCLO-LIGASE"/>
    <property type="match status" value="1"/>
</dbReference>
<evidence type="ECO:0000313" key="4">
    <source>
        <dbReference type="EMBL" id="SVD35466.1"/>
    </source>
</evidence>
<proteinExistence type="inferred from homology"/>
<dbReference type="GO" id="GO:0005524">
    <property type="term" value="F:ATP binding"/>
    <property type="evidence" value="ECO:0007669"/>
    <property type="project" value="UniProtKB-KW"/>
</dbReference>
<accession>A0A382UMG2</accession>
<dbReference type="EMBL" id="UINC01145377">
    <property type="protein sequence ID" value="SVD35466.1"/>
    <property type="molecule type" value="Genomic_DNA"/>
</dbReference>
<dbReference type="GO" id="GO:0030272">
    <property type="term" value="F:5-formyltetrahydrofolate cyclo-ligase activity"/>
    <property type="evidence" value="ECO:0007669"/>
    <property type="project" value="TreeGrafter"/>
</dbReference>
<dbReference type="InterPro" id="IPR024185">
    <property type="entry name" value="FTHF_cligase-like_sf"/>
</dbReference>
<evidence type="ECO:0000256" key="1">
    <source>
        <dbReference type="ARBA" id="ARBA00010638"/>
    </source>
</evidence>
<dbReference type="InterPro" id="IPR002698">
    <property type="entry name" value="FTHF_cligase"/>
</dbReference>
<gene>
    <name evidence="4" type="ORF">METZ01_LOCUS388320</name>
</gene>
<protein>
    <recommendedName>
        <fullName evidence="5">5-formyltetrahydrofolate cyclo-ligase</fullName>
    </recommendedName>
</protein>
<dbReference type="GO" id="GO:0035999">
    <property type="term" value="P:tetrahydrofolate interconversion"/>
    <property type="evidence" value="ECO:0007669"/>
    <property type="project" value="TreeGrafter"/>
</dbReference>
<evidence type="ECO:0000256" key="3">
    <source>
        <dbReference type="ARBA" id="ARBA00022840"/>
    </source>
</evidence>
<dbReference type="PANTHER" id="PTHR23407:SF1">
    <property type="entry name" value="5-FORMYLTETRAHYDROFOLATE CYCLO-LIGASE"/>
    <property type="match status" value="1"/>
</dbReference>
<dbReference type="GO" id="GO:0009396">
    <property type="term" value="P:folic acid-containing compound biosynthetic process"/>
    <property type="evidence" value="ECO:0007669"/>
    <property type="project" value="TreeGrafter"/>
</dbReference>
<comment type="similarity">
    <text evidence="1">Belongs to the 5-formyltetrahydrofolate cyclo-ligase family.</text>
</comment>
<reference evidence="4" key="1">
    <citation type="submission" date="2018-05" db="EMBL/GenBank/DDBJ databases">
        <authorList>
            <person name="Lanie J.A."/>
            <person name="Ng W.-L."/>
            <person name="Kazmierczak K.M."/>
            <person name="Andrzejewski T.M."/>
            <person name="Davidsen T.M."/>
            <person name="Wayne K.J."/>
            <person name="Tettelin H."/>
            <person name="Glass J.I."/>
            <person name="Rusch D."/>
            <person name="Podicherti R."/>
            <person name="Tsui H.-C.T."/>
            <person name="Winkler M.E."/>
        </authorList>
    </citation>
    <scope>NUCLEOTIDE SEQUENCE</scope>
</reference>
<sequence length="170" mass="19931">MFALKLLWRNVMTYRRNRMCPDEALELSEKIQKTVCSTHEWGSAGNINIYKSKGNEVSTKLLVHDAELRSNKVIYYPTLEPKENMLDVDLVIVPGVVFDEKRARYGRGGGYYDRFLDQLPKTSCIIGIAYDYQVLSHKWKLKLNEYDIKMDMIITEKRIIQKRGTINYKE</sequence>
<dbReference type="Gene3D" id="3.40.50.10420">
    <property type="entry name" value="NagB/RpiA/CoA transferase-like"/>
    <property type="match status" value="2"/>
</dbReference>
<dbReference type="AlphaFoldDB" id="A0A382UMG2"/>
<name>A0A382UMG2_9ZZZZ</name>
<dbReference type="PIRSF" id="PIRSF006806">
    <property type="entry name" value="FTHF_cligase"/>
    <property type="match status" value="1"/>
</dbReference>
<evidence type="ECO:0008006" key="5">
    <source>
        <dbReference type="Google" id="ProtNLM"/>
    </source>
</evidence>
<keyword evidence="3" id="KW-0067">ATP-binding</keyword>
<dbReference type="SUPFAM" id="SSF100950">
    <property type="entry name" value="NagB/RpiA/CoA transferase-like"/>
    <property type="match status" value="1"/>
</dbReference>
<organism evidence="4">
    <name type="scientific">marine metagenome</name>
    <dbReference type="NCBI Taxonomy" id="408172"/>
    <lineage>
        <taxon>unclassified sequences</taxon>
        <taxon>metagenomes</taxon>
        <taxon>ecological metagenomes</taxon>
    </lineage>
</organism>
<evidence type="ECO:0000256" key="2">
    <source>
        <dbReference type="ARBA" id="ARBA00022741"/>
    </source>
</evidence>
<keyword evidence="2" id="KW-0547">Nucleotide-binding</keyword>